<feature type="domain" description="N-acetyltransferase" evidence="1">
    <location>
        <begin position="8"/>
        <end position="146"/>
    </location>
</feature>
<name>A0A518BZ56_9BACT</name>
<dbReference type="PROSITE" id="PS51186">
    <property type="entry name" value="GNAT"/>
    <property type="match status" value="1"/>
</dbReference>
<evidence type="ECO:0000259" key="1">
    <source>
        <dbReference type="PROSITE" id="PS51186"/>
    </source>
</evidence>
<dbReference type="Proteomes" id="UP000320386">
    <property type="component" value="Chromosome"/>
</dbReference>
<evidence type="ECO:0000313" key="3">
    <source>
        <dbReference type="Proteomes" id="UP000320386"/>
    </source>
</evidence>
<dbReference type="KEGG" id="mcad:Pan265_21080"/>
<dbReference type="CDD" id="cd04301">
    <property type="entry name" value="NAT_SF"/>
    <property type="match status" value="1"/>
</dbReference>
<organism evidence="2 3">
    <name type="scientific">Mucisphaera calidilacus</name>
    <dbReference type="NCBI Taxonomy" id="2527982"/>
    <lineage>
        <taxon>Bacteria</taxon>
        <taxon>Pseudomonadati</taxon>
        <taxon>Planctomycetota</taxon>
        <taxon>Phycisphaerae</taxon>
        <taxon>Phycisphaerales</taxon>
        <taxon>Phycisphaeraceae</taxon>
        <taxon>Mucisphaera</taxon>
    </lineage>
</organism>
<dbReference type="GO" id="GO:0016747">
    <property type="term" value="F:acyltransferase activity, transferring groups other than amino-acyl groups"/>
    <property type="evidence" value="ECO:0007669"/>
    <property type="project" value="InterPro"/>
</dbReference>
<dbReference type="RefSeq" id="WP_236254354.1">
    <property type="nucleotide sequence ID" value="NZ_CP036280.1"/>
</dbReference>
<protein>
    <submittedName>
        <fullName evidence="2">Putative N-acetyltransferase YjcF</fullName>
        <ecNumber evidence="2">2.3.1.-</ecNumber>
    </submittedName>
</protein>
<keyword evidence="3" id="KW-1185">Reference proteome</keyword>
<keyword evidence="2" id="KW-0808">Transferase</keyword>
<dbReference type="Gene3D" id="3.40.630.30">
    <property type="match status" value="1"/>
</dbReference>
<dbReference type="InterPro" id="IPR016181">
    <property type="entry name" value="Acyl_CoA_acyltransferase"/>
</dbReference>
<keyword evidence="2" id="KW-0012">Acyltransferase</keyword>
<dbReference type="Pfam" id="PF13673">
    <property type="entry name" value="Acetyltransf_10"/>
    <property type="match status" value="1"/>
</dbReference>
<dbReference type="SUPFAM" id="SSF55729">
    <property type="entry name" value="Acyl-CoA N-acyltransferases (Nat)"/>
    <property type="match status" value="1"/>
</dbReference>
<gene>
    <name evidence="2" type="primary">yjcF</name>
    <name evidence="2" type="ORF">Pan265_21080</name>
</gene>
<accession>A0A518BZ56</accession>
<reference evidence="2 3" key="1">
    <citation type="submission" date="2019-02" db="EMBL/GenBank/DDBJ databases">
        <title>Deep-cultivation of Planctomycetes and their phenomic and genomic characterization uncovers novel biology.</title>
        <authorList>
            <person name="Wiegand S."/>
            <person name="Jogler M."/>
            <person name="Boedeker C."/>
            <person name="Pinto D."/>
            <person name="Vollmers J."/>
            <person name="Rivas-Marin E."/>
            <person name="Kohn T."/>
            <person name="Peeters S.H."/>
            <person name="Heuer A."/>
            <person name="Rast P."/>
            <person name="Oberbeckmann S."/>
            <person name="Bunk B."/>
            <person name="Jeske O."/>
            <person name="Meyerdierks A."/>
            <person name="Storesund J.E."/>
            <person name="Kallscheuer N."/>
            <person name="Luecker S."/>
            <person name="Lage O.M."/>
            <person name="Pohl T."/>
            <person name="Merkel B.J."/>
            <person name="Hornburger P."/>
            <person name="Mueller R.-W."/>
            <person name="Bruemmer F."/>
            <person name="Labrenz M."/>
            <person name="Spormann A.M."/>
            <person name="Op den Camp H."/>
            <person name="Overmann J."/>
            <person name="Amann R."/>
            <person name="Jetten M.S.M."/>
            <person name="Mascher T."/>
            <person name="Medema M.H."/>
            <person name="Devos D.P."/>
            <person name="Kaster A.-K."/>
            <person name="Ovreas L."/>
            <person name="Rohde M."/>
            <person name="Galperin M.Y."/>
            <person name="Jogler C."/>
        </authorList>
    </citation>
    <scope>NUCLEOTIDE SEQUENCE [LARGE SCALE GENOMIC DNA]</scope>
    <source>
        <strain evidence="2 3">Pan265</strain>
    </source>
</reference>
<dbReference type="AlphaFoldDB" id="A0A518BZ56"/>
<dbReference type="InterPro" id="IPR000182">
    <property type="entry name" value="GNAT_dom"/>
</dbReference>
<sequence length="149" mass="16134">MALRLVHKAFDDLSVRELHDAYRLRVDVFVCEQGITGEPEIDAKDPGAVFVLAYEGDRLVGTGRVLGLTGAGVVRVGRLCVAADCRGRGVGGALLGCVDALVGDRVAELHAQAHLENWYGRFGWERRGEVFSEAGIEHLRMVKSCISKG</sequence>
<proteinExistence type="predicted"/>
<dbReference type="EMBL" id="CP036280">
    <property type="protein sequence ID" value="QDU72244.1"/>
    <property type="molecule type" value="Genomic_DNA"/>
</dbReference>
<dbReference type="EC" id="2.3.1.-" evidence="2"/>
<evidence type="ECO:0000313" key="2">
    <source>
        <dbReference type="EMBL" id="QDU72244.1"/>
    </source>
</evidence>